<accession>A0ACB0M479</accession>
<evidence type="ECO:0000313" key="1">
    <source>
        <dbReference type="EMBL" id="CAJ2676672.1"/>
    </source>
</evidence>
<keyword evidence="2" id="KW-1185">Reference proteome</keyword>
<dbReference type="Proteomes" id="UP001177021">
    <property type="component" value="Unassembled WGS sequence"/>
</dbReference>
<sequence length="271" mass="30842">MGNGSTKLYSTEGETESVSPKSPKTRPTLIGRFEEFRKRMNFESSPSKKQLLKDAEEEDRSSNVSKSSSHEINETEHHKVSVSTKEEATVPLETTEKISRVVPMKNSAREAMEEKDNINKAIEKIEAEIKTDEKIIEEIVKKLKIDDNDSDDEETAELGRYLCHGSPSFRIYCIEADRRKAEEEKEEEERKSPTIHQKSHSADSVEKIKTRNKISNEVPQIVENGSNTKRKGNMMKKFGAVRTLLKVKSCYYPMSSCTGDRSRIVHAKEAN</sequence>
<name>A0ACB0M479_TRIPR</name>
<reference evidence="1" key="1">
    <citation type="submission" date="2023-10" db="EMBL/GenBank/DDBJ databases">
        <authorList>
            <person name="Rodriguez Cubillos JULIANA M."/>
            <person name="De Vega J."/>
        </authorList>
    </citation>
    <scope>NUCLEOTIDE SEQUENCE</scope>
</reference>
<evidence type="ECO:0000313" key="2">
    <source>
        <dbReference type="Proteomes" id="UP001177021"/>
    </source>
</evidence>
<gene>
    <name evidence="1" type="ORF">MILVUS5_LOCUS39361</name>
</gene>
<proteinExistence type="predicted"/>
<comment type="caution">
    <text evidence="1">The sequence shown here is derived from an EMBL/GenBank/DDBJ whole genome shotgun (WGS) entry which is preliminary data.</text>
</comment>
<organism evidence="1 2">
    <name type="scientific">Trifolium pratense</name>
    <name type="common">Red clover</name>
    <dbReference type="NCBI Taxonomy" id="57577"/>
    <lineage>
        <taxon>Eukaryota</taxon>
        <taxon>Viridiplantae</taxon>
        <taxon>Streptophyta</taxon>
        <taxon>Embryophyta</taxon>
        <taxon>Tracheophyta</taxon>
        <taxon>Spermatophyta</taxon>
        <taxon>Magnoliopsida</taxon>
        <taxon>eudicotyledons</taxon>
        <taxon>Gunneridae</taxon>
        <taxon>Pentapetalae</taxon>
        <taxon>rosids</taxon>
        <taxon>fabids</taxon>
        <taxon>Fabales</taxon>
        <taxon>Fabaceae</taxon>
        <taxon>Papilionoideae</taxon>
        <taxon>50 kb inversion clade</taxon>
        <taxon>NPAAA clade</taxon>
        <taxon>Hologalegina</taxon>
        <taxon>IRL clade</taxon>
        <taxon>Trifolieae</taxon>
        <taxon>Trifolium</taxon>
    </lineage>
</organism>
<dbReference type="EMBL" id="CASHSV030000823">
    <property type="protein sequence ID" value="CAJ2676672.1"/>
    <property type="molecule type" value="Genomic_DNA"/>
</dbReference>
<protein>
    <submittedName>
        <fullName evidence="1">Uncharacterized protein</fullName>
    </submittedName>
</protein>